<dbReference type="SUPFAM" id="SSF101908">
    <property type="entry name" value="Putative isomerase YbhE"/>
    <property type="match status" value="1"/>
</dbReference>
<keyword evidence="3" id="KW-1185">Reference proteome</keyword>
<dbReference type="EMBL" id="JAVFHQ010000011">
    <property type="protein sequence ID" value="KAK4547376.1"/>
    <property type="molecule type" value="Genomic_DNA"/>
</dbReference>
<proteinExistence type="predicted"/>
<reference evidence="2 3" key="1">
    <citation type="submission" date="2021-11" db="EMBL/GenBank/DDBJ databases">
        <title>Black yeast isolated from Biological Soil Crust.</title>
        <authorList>
            <person name="Kurbessoian T."/>
        </authorList>
    </citation>
    <scope>NUCLEOTIDE SEQUENCE [LARGE SCALE GENOMIC DNA]</scope>
    <source>
        <strain evidence="2 3">CCFEE 5522</strain>
    </source>
</reference>
<dbReference type="SMART" id="SM00256">
    <property type="entry name" value="FBOX"/>
    <property type="match status" value="1"/>
</dbReference>
<name>A0AAV9JPK9_9PEZI</name>
<dbReference type="AlphaFoldDB" id="A0AAV9JPK9"/>
<sequence>MENTLERVSTVHQVSMGATALPLELQQQVFSYLDTKSFYAARSVCKWWRYASVDAVTLARQLKKLPILPPADATTGSPRELQRLFNEAAHTLMLGMQVRRQPDACGAMSRPQQLGFLAGPRVTATSNGNRTVTLNDRTIAVFDTSGSKTKILAQRPLNDLKETVGSGPWLKVSPTSYHELALSSDGSLLAIAQERTIQIYDLSAEPDSFTVNEYVSSAAGHYICGMDFEQDDHVLRVRLSGKGSVLYLGTPPTATRASSEKATIDHWKSKAGLKHLFLDSTLLAPTTQTPGAADSAARVSGLQLLRPLHNGYLVAAQKHGGNESSHYILAHVRCSTSITTLALTAEPASMTVLARLESFLSAWDYTLNGLNESGVGLWENMPSAHEHHPSFAMSPDGTTLVLAERDKKRIRPVSLTQLFVYRLPSERRLVSTIEEQKRRKCGGWTSLAGFLRKLEHADSSSETEAEDVMKNGVAKHTVARIPLCLSTIQGVVTELKLENVETTDGGKAVALSAATAEATKMWTLVEMSV</sequence>
<dbReference type="InterPro" id="IPR036047">
    <property type="entry name" value="F-box-like_dom_sf"/>
</dbReference>
<dbReference type="Gene3D" id="1.20.1280.50">
    <property type="match status" value="1"/>
</dbReference>
<gene>
    <name evidence="2" type="ORF">LTR36_001032</name>
</gene>
<dbReference type="Proteomes" id="UP001324427">
    <property type="component" value="Unassembled WGS sequence"/>
</dbReference>
<accession>A0AAV9JPK9</accession>
<feature type="domain" description="F-box" evidence="1">
    <location>
        <begin position="15"/>
        <end position="62"/>
    </location>
</feature>
<dbReference type="CDD" id="cd09917">
    <property type="entry name" value="F-box_SF"/>
    <property type="match status" value="1"/>
</dbReference>
<organism evidence="2 3">
    <name type="scientific">Oleoguttula mirabilis</name>
    <dbReference type="NCBI Taxonomy" id="1507867"/>
    <lineage>
        <taxon>Eukaryota</taxon>
        <taxon>Fungi</taxon>
        <taxon>Dikarya</taxon>
        <taxon>Ascomycota</taxon>
        <taxon>Pezizomycotina</taxon>
        <taxon>Dothideomycetes</taxon>
        <taxon>Dothideomycetidae</taxon>
        <taxon>Mycosphaerellales</taxon>
        <taxon>Teratosphaeriaceae</taxon>
        <taxon>Oleoguttula</taxon>
    </lineage>
</organism>
<protein>
    <recommendedName>
        <fullName evidence="1">F-box domain-containing protein</fullName>
    </recommendedName>
</protein>
<evidence type="ECO:0000313" key="2">
    <source>
        <dbReference type="EMBL" id="KAK4547376.1"/>
    </source>
</evidence>
<evidence type="ECO:0000259" key="1">
    <source>
        <dbReference type="PROSITE" id="PS50181"/>
    </source>
</evidence>
<dbReference type="InterPro" id="IPR001810">
    <property type="entry name" value="F-box_dom"/>
</dbReference>
<dbReference type="SUPFAM" id="SSF81383">
    <property type="entry name" value="F-box domain"/>
    <property type="match status" value="1"/>
</dbReference>
<dbReference type="PROSITE" id="PS50181">
    <property type="entry name" value="FBOX"/>
    <property type="match status" value="1"/>
</dbReference>
<dbReference type="Pfam" id="PF12937">
    <property type="entry name" value="F-box-like"/>
    <property type="match status" value="1"/>
</dbReference>
<evidence type="ECO:0000313" key="3">
    <source>
        <dbReference type="Proteomes" id="UP001324427"/>
    </source>
</evidence>
<comment type="caution">
    <text evidence="2">The sequence shown here is derived from an EMBL/GenBank/DDBJ whole genome shotgun (WGS) entry which is preliminary data.</text>
</comment>